<dbReference type="EMBL" id="JBEUKS010000001">
    <property type="protein sequence ID" value="MFC1437664.1"/>
    <property type="molecule type" value="Genomic_DNA"/>
</dbReference>
<feature type="transmembrane region" description="Helical" evidence="9">
    <location>
        <begin position="461"/>
        <end position="480"/>
    </location>
</feature>
<feature type="compositionally biased region" description="Polar residues" evidence="8">
    <location>
        <begin position="511"/>
        <end position="520"/>
    </location>
</feature>
<organism evidence="11 12">
    <name type="scientific">Streptacidiphilus jeojiensis</name>
    <dbReference type="NCBI Taxonomy" id="3229225"/>
    <lineage>
        <taxon>Bacteria</taxon>
        <taxon>Bacillati</taxon>
        <taxon>Actinomycetota</taxon>
        <taxon>Actinomycetes</taxon>
        <taxon>Kitasatosporales</taxon>
        <taxon>Streptomycetaceae</taxon>
        <taxon>Streptacidiphilus</taxon>
    </lineage>
</organism>
<dbReference type="Proteomes" id="UP001592581">
    <property type="component" value="Unassembled WGS sequence"/>
</dbReference>
<dbReference type="InterPro" id="IPR005829">
    <property type="entry name" value="Sugar_transporter_CS"/>
</dbReference>
<dbReference type="InterPro" id="IPR020846">
    <property type="entry name" value="MFS_dom"/>
</dbReference>
<feature type="region of interest" description="Disordered" evidence="8">
    <location>
        <begin position="486"/>
        <end position="520"/>
    </location>
</feature>
<evidence type="ECO:0000313" key="12">
    <source>
        <dbReference type="Proteomes" id="UP001592581"/>
    </source>
</evidence>
<gene>
    <name evidence="11" type="ORF">ABUW04_05275</name>
</gene>
<feature type="transmembrane region" description="Helical" evidence="9">
    <location>
        <begin position="242"/>
        <end position="263"/>
    </location>
</feature>
<evidence type="ECO:0000256" key="3">
    <source>
        <dbReference type="ARBA" id="ARBA00022475"/>
    </source>
</evidence>
<evidence type="ECO:0000256" key="7">
    <source>
        <dbReference type="ARBA" id="ARBA00023251"/>
    </source>
</evidence>
<feature type="transmembrane region" description="Helical" evidence="9">
    <location>
        <begin position="152"/>
        <end position="170"/>
    </location>
</feature>
<dbReference type="Gene3D" id="1.20.1250.20">
    <property type="entry name" value="MFS general substrate transporter like domains"/>
    <property type="match status" value="1"/>
</dbReference>
<dbReference type="InterPro" id="IPR011701">
    <property type="entry name" value="MFS"/>
</dbReference>
<evidence type="ECO:0000259" key="10">
    <source>
        <dbReference type="PROSITE" id="PS50850"/>
    </source>
</evidence>
<dbReference type="PRINTS" id="PR01036">
    <property type="entry name" value="TCRTETB"/>
</dbReference>
<feature type="transmembrane region" description="Helical" evidence="9">
    <location>
        <begin position="176"/>
        <end position="198"/>
    </location>
</feature>
<feature type="transmembrane region" description="Helical" evidence="9">
    <location>
        <begin position="210"/>
        <end position="230"/>
    </location>
</feature>
<dbReference type="PROSITE" id="PS50850">
    <property type="entry name" value="MFS"/>
    <property type="match status" value="1"/>
</dbReference>
<name>A0ABV6XHF0_9ACTN</name>
<dbReference type="CDD" id="cd17321">
    <property type="entry name" value="MFS_MMR_MDR_like"/>
    <property type="match status" value="1"/>
</dbReference>
<feature type="compositionally biased region" description="Acidic residues" evidence="8">
    <location>
        <begin position="495"/>
        <end position="505"/>
    </location>
</feature>
<evidence type="ECO:0000256" key="1">
    <source>
        <dbReference type="ARBA" id="ARBA00004651"/>
    </source>
</evidence>
<dbReference type="InterPro" id="IPR036259">
    <property type="entry name" value="MFS_trans_sf"/>
</dbReference>
<proteinExistence type="predicted"/>
<dbReference type="PANTHER" id="PTHR42718">
    <property type="entry name" value="MAJOR FACILITATOR SUPERFAMILY MULTIDRUG TRANSPORTER MFSC"/>
    <property type="match status" value="1"/>
</dbReference>
<comment type="caution">
    <text evidence="11">The sequence shown here is derived from an EMBL/GenBank/DDBJ whole genome shotgun (WGS) entry which is preliminary data.</text>
</comment>
<keyword evidence="12" id="KW-1185">Reference proteome</keyword>
<keyword evidence="4 9" id="KW-0812">Transmembrane</keyword>
<dbReference type="NCBIfam" id="TIGR00711">
    <property type="entry name" value="efflux_EmrB"/>
    <property type="match status" value="1"/>
</dbReference>
<evidence type="ECO:0000256" key="4">
    <source>
        <dbReference type="ARBA" id="ARBA00022692"/>
    </source>
</evidence>
<dbReference type="Pfam" id="PF07690">
    <property type="entry name" value="MFS_1"/>
    <property type="match status" value="1"/>
</dbReference>
<evidence type="ECO:0000256" key="5">
    <source>
        <dbReference type="ARBA" id="ARBA00022989"/>
    </source>
</evidence>
<dbReference type="PANTHER" id="PTHR42718:SF46">
    <property type="entry name" value="BLR6921 PROTEIN"/>
    <property type="match status" value="1"/>
</dbReference>
<keyword evidence="5 9" id="KW-1133">Transmembrane helix</keyword>
<dbReference type="InterPro" id="IPR004638">
    <property type="entry name" value="EmrB-like"/>
</dbReference>
<feature type="transmembrane region" description="Helical" evidence="9">
    <location>
        <begin position="418"/>
        <end position="435"/>
    </location>
</feature>
<feature type="transmembrane region" description="Helical" evidence="9">
    <location>
        <begin position="122"/>
        <end position="140"/>
    </location>
</feature>
<keyword evidence="2" id="KW-0813">Transport</keyword>
<evidence type="ECO:0000256" key="6">
    <source>
        <dbReference type="ARBA" id="ARBA00023136"/>
    </source>
</evidence>
<dbReference type="RefSeq" id="WP_380563163.1">
    <property type="nucleotide sequence ID" value="NZ_JBEUKS010000001.1"/>
</dbReference>
<protein>
    <submittedName>
        <fullName evidence="11">MFS transporter</fullName>
    </submittedName>
</protein>
<feature type="transmembrane region" description="Helical" evidence="9">
    <location>
        <begin position="374"/>
        <end position="397"/>
    </location>
</feature>
<feature type="transmembrane region" description="Helical" evidence="9">
    <location>
        <begin position="21"/>
        <end position="41"/>
    </location>
</feature>
<feature type="transmembrane region" description="Helical" evidence="9">
    <location>
        <begin position="345"/>
        <end position="362"/>
    </location>
</feature>
<dbReference type="SUPFAM" id="SSF103473">
    <property type="entry name" value="MFS general substrate transporter"/>
    <property type="match status" value="1"/>
</dbReference>
<keyword evidence="7" id="KW-0046">Antibiotic resistance</keyword>
<evidence type="ECO:0000256" key="2">
    <source>
        <dbReference type="ARBA" id="ARBA00022448"/>
    </source>
</evidence>
<accession>A0ABV6XHF0</accession>
<keyword evidence="6 9" id="KW-0472">Membrane</keyword>
<feature type="transmembrane region" description="Helical" evidence="9">
    <location>
        <begin position="284"/>
        <end position="304"/>
    </location>
</feature>
<feature type="transmembrane region" description="Helical" evidence="9">
    <location>
        <begin position="61"/>
        <end position="78"/>
    </location>
</feature>
<keyword evidence="3" id="KW-1003">Cell membrane</keyword>
<feature type="domain" description="Major facilitator superfamily (MFS) profile" evidence="10">
    <location>
        <begin position="23"/>
        <end position="485"/>
    </location>
</feature>
<sequence>MSAPAAPAAAPSGPVRTVPDGLVVALACLGQFMVVLDVSIVNVALPAIRGSLGFSAADLPWVVNAYALAFAGFMLLGGRAADLYGRRRTFVAGVTVFTLASLLGGLAPSAGVLVAARAVQGLGGAVLAPCTLTILTTAFAEGARRTRAIATWSIVGAVGGAAGAILGGLLTDYLSWRWILLVNLPVGVFVVIGSRLWLADDRGSGGGRRLDVPGAAAVSLGLTAVVYGIVQAGKDGWGRTGTLLPLVAGVLLLGLFVLIEARIAGQPLLPLRLLRSWQLSGANVVMFLLGAGFFSVLYFVSLYLQNVRHYSPVEAGLVFVPHAVATVVGAKSAARLLAAGRRAPLLILTGLLVSAAGFLWQAQLGTHTNLVTGVILPGTVIFLGIGLALTPVAMTATSGVPGADAGIASGLANASRQIGGSFGLVALTGIAAAYTRDLLAGRDGGGGATAADSALVSGYDRAFYCAAGILALCVLVTLTLPRPRPAAVPAQASEAAEEAPEDGAEDQAGAPTSSAASEAG</sequence>
<dbReference type="PROSITE" id="PS00216">
    <property type="entry name" value="SUGAR_TRANSPORT_1"/>
    <property type="match status" value="1"/>
</dbReference>
<evidence type="ECO:0000256" key="9">
    <source>
        <dbReference type="SAM" id="Phobius"/>
    </source>
</evidence>
<feature type="transmembrane region" description="Helical" evidence="9">
    <location>
        <begin position="90"/>
        <end position="116"/>
    </location>
</feature>
<reference evidence="11 12" key="1">
    <citation type="submission" date="2024-06" db="EMBL/GenBank/DDBJ databases">
        <authorList>
            <person name="Lee S.D."/>
        </authorList>
    </citation>
    <scope>NUCLEOTIDE SEQUENCE [LARGE SCALE GENOMIC DNA]</scope>
    <source>
        <strain evidence="11 12">N1-10</strain>
    </source>
</reference>
<evidence type="ECO:0000313" key="11">
    <source>
        <dbReference type="EMBL" id="MFC1437664.1"/>
    </source>
</evidence>
<evidence type="ECO:0000256" key="8">
    <source>
        <dbReference type="SAM" id="MobiDB-lite"/>
    </source>
</evidence>
<feature type="transmembrane region" description="Helical" evidence="9">
    <location>
        <begin position="316"/>
        <end position="338"/>
    </location>
</feature>
<dbReference type="Gene3D" id="1.20.1720.10">
    <property type="entry name" value="Multidrug resistance protein D"/>
    <property type="match status" value="1"/>
</dbReference>
<comment type="subcellular location">
    <subcellularLocation>
        <location evidence="1">Cell membrane</location>
        <topology evidence="1">Multi-pass membrane protein</topology>
    </subcellularLocation>
</comment>